<dbReference type="Pfam" id="PF00307">
    <property type="entry name" value="CH"/>
    <property type="match status" value="2"/>
</dbReference>
<keyword evidence="3" id="KW-0677">Repeat</keyword>
<dbReference type="GO" id="GO:0005737">
    <property type="term" value="C:cytoplasm"/>
    <property type="evidence" value="ECO:0007669"/>
    <property type="project" value="TreeGrafter"/>
</dbReference>
<dbReference type="SUPFAM" id="SSF47576">
    <property type="entry name" value="Calponin-homology domain, CH-domain"/>
    <property type="match status" value="1"/>
</dbReference>
<dbReference type="GO" id="GO:0051015">
    <property type="term" value="F:actin filament binding"/>
    <property type="evidence" value="ECO:0007669"/>
    <property type="project" value="TreeGrafter"/>
</dbReference>
<sequence>MTLESATKLQINEGHGENFFFGRGHSCRFSNSREGIRGGQGVNIIFLDMDQKDRHPPVAVVDLFSEFRDGSRLLDLLEVLSGQRMKGRGTFQHRTNIEKCLAFLKRKSIKLVNINVSDIMDGKHSIILGLIWTIIMHFHIEELASTLNFSSRQSSLDSLASLDTRSTSSSARSSPVPPRGSPLHTRFRISAKKALLLWVREQAGCTLNVKDFKESWRSGVVFLAILHALRPNIVDLTRARTRTNRQNLEEAFHIAERELHIPRLLDPADVDVRDPDEKSIMTYVAQFLQYSKDTSVSDEEVQNLHQLDQCPAVQGEGQSSKAPKPDLEKLYHSQFHIKVFYRMSSHKLV</sequence>
<dbReference type="AlphaFoldDB" id="A0A8C1UUA5"/>
<dbReference type="GO" id="GO:0034993">
    <property type="term" value="C:meiotic nuclear membrane microtubule tethering complex"/>
    <property type="evidence" value="ECO:0007669"/>
    <property type="project" value="TreeGrafter"/>
</dbReference>
<evidence type="ECO:0000256" key="4">
    <source>
        <dbReference type="ARBA" id="ARBA00022989"/>
    </source>
</evidence>
<keyword evidence="5" id="KW-0472">Membrane</keyword>
<evidence type="ECO:0000313" key="8">
    <source>
        <dbReference type="Ensembl" id="ENSCCRP00015041403.1"/>
    </source>
</evidence>
<reference evidence="8" key="1">
    <citation type="submission" date="2025-08" db="UniProtKB">
        <authorList>
            <consortium name="Ensembl"/>
        </authorList>
    </citation>
    <scope>IDENTIFICATION</scope>
</reference>
<evidence type="ECO:0000256" key="1">
    <source>
        <dbReference type="ARBA" id="ARBA00004370"/>
    </source>
</evidence>
<dbReference type="Proteomes" id="UP000694700">
    <property type="component" value="Unplaced"/>
</dbReference>
<dbReference type="GO" id="GO:0007097">
    <property type="term" value="P:nuclear migration"/>
    <property type="evidence" value="ECO:0007669"/>
    <property type="project" value="TreeGrafter"/>
</dbReference>
<evidence type="ECO:0000259" key="7">
    <source>
        <dbReference type="PROSITE" id="PS50021"/>
    </source>
</evidence>
<dbReference type="PANTHER" id="PTHR47535:SF9">
    <property type="entry name" value="CALPONIN-HOMOLOGY (CH) DOMAIN-CONTAINING PROTEIN"/>
    <property type="match status" value="1"/>
</dbReference>
<dbReference type="InterPro" id="IPR001589">
    <property type="entry name" value="Actinin_actin-bd_CS"/>
</dbReference>
<name>A0A8C1UUA5_CYPCA</name>
<evidence type="ECO:0000256" key="5">
    <source>
        <dbReference type="ARBA" id="ARBA00023136"/>
    </source>
</evidence>
<keyword evidence="4" id="KW-1133">Transmembrane helix</keyword>
<dbReference type="FunFam" id="1.10.418.10:FF:000057">
    <property type="entry name" value="Calmin"/>
    <property type="match status" value="1"/>
</dbReference>
<evidence type="ECO:0000313" key="9">
    <source>
        <dbReference type="Proteomes" id="UP000694700"/>
    </source>
</evidence>
<evidence type="ECO:0000256" key="6">
    <source>
        <dbReference type="ARBA" id="ARBA00023203"/>
    </source>
</evidence>
<dbReference type="InterPro" id="IPR036872">
    <property type="entry name" value="CH_dom_sf"/>
</dbReference>
<dbReference type="Gene3D" id="1.10.418.10">
    <property type="entry name" value="Calponin-like domain"/>
    <property type="match status" value="2"/>
</dbReference>
<dbReference type="Ensembl" id="ENSCCRT00015042809.1">
    <property type="protein sequence ID" value="ENSCCRP00015041403.1"/>
    <property type="gene ID" value="ENSCCRG00015017212.1"/>
</dbReference>
<dbReference type="SMART" id="SM00033">
    <property type="entry name" value="CH"/>
    <property type="match status" value="2"/>
</dbReference>
<dbReference type="PANTHER" id="PTHR47535">
    <property type="entry name" value="MUSCLE-SPECIFIC PROTEIN 300 KDA, ISOFORM G"/>
    <property type="match status" value="1"/>
</dbReference>
<dbReference type="PROSITE" id="PS50021">
    <property type="entry name" value="CH"/>
    <property type="match status" value="2"/>
</dbReference>
<dbReference type="PROSITE" id="PS00020">
    <property type="entry name" value="ACTININ_2"/>
    <property type="match status" value="1"/>
</dbReference>
<keyword evidence="2" id="KW-0812">Transmembrane</keyword>
<accession>A0A8C1UUA5</accession>
<comment type="subcellular location">
    <subcellularLocation>
        <location evidence="1">Membrane</location>
    </subcellularLocation>
</comment>
<protein>
    <recommendedName>
        <fullName evidence="7">Calponin-homology (CH) domain-containing protein</fullName>
    </recommendedName>
</protein>
<proteinExistence type="predicted"/>
<evidence type="ECO:0000256" key="3">
    <source>
        <dbReference type="ARBA" id="ARBA00022737"/>
    </source>
</evidence>
<dbReference type="InterPro" id="IPR001715">
    <property type="entry name" value="CH_dom"/>
</dbReference>
<dbReference type="InterPro" id="IPR052403">
    <property type="entry name" value="LINC-complex_assoc"/>
</dbReference>
<evidence type="ECO:0000256" key="2">
    <source>
        <dbReference type="ARBA" id="ARBA00022692"/>
    </source>
</evidence>
<organism evidence="8 9">
    <name type="scientific">Cyprinus carpio</name>
    <name type="common">Common carp</name>
    <dbReference type="NCBI Taxonomy" id="7962"/>
    <lineage>
        <taxon>Eukaryota</taxon>
        <taxon>Metazoa</taxon>
        <taxon>Chordata</taxon>
        <taxon>Craniata</taxon>
        <taxon>Vertebrata</taxon>
        <taxon>Euteleostomi</taxon>
        <taxon>Actinopterygii</taxon>
        <taxon>Neopterygii</taxon>
        <taxon>Teleostei</taxon>
        <taxon>Ostariophysi</taxon>
        <taxon>Cypriniformes</taxon>
        <taxon>Cyprinidae</taxon>
        <taxon>Cyprininae</taxon>
        <taxon>Cyprinus</taxon>
    </lineage>
</organism>
<keyword evidence="6" id="KW-0009">Actin-binding</keyword>
<feature type="domain" description="Calponin-homology (CH)" evidence="7">
    <location>
        <begin position="38"/>
        <end position="139"/>
    </location>
</feature>
<dbReference type="GO" id="GO:0005640">
    <property type="term" value="C:nuclear outer membrane"/>
    <property type="evidence" value="ECO:0007669"/>
    <property type="project" value="TreeGrafter"/>
</dbReference>
<feature type="domain" description="Calponin-homology (CH)" evidence="7">
    <location>
        <begin position="189"/>
        <end position="292"/>
    </location>
</feature>